<organism evidence="4 5">
    <name type="scientific">Sistotremastrum niveocremeum HHB9708</name>
    <dbReference type="NCBI Taxonomy" id="1314777"/>
    <lineage>
        <taxon>Eukaryota</taxon>
        <taxon>Fungi</taxon>
        <taxon>Dikarya</taxon>
        <taxon>Basidiomycota</taxon>
        <taxon>Agaricomycotina</taxon>
        <taxon>Agaricomycetes</taxon>
        <taxon>Sistotremastrales</taxon>
        <taxon>Sistotremastraceae</taxon>
        <taxon>Sertulicium</taxon>
        <taxon>Sertulicium niveocremeum</taxon>
    </lineage>
</organism>
<dbReference type="Gene3D" id="3.20.20.190">
    <property type="entry name" value="Phosphatidylinositol (PI) phosphodiesterase"/>
    <property type="match status" value="1"/>
</dbReference>
<evidence type="ECO:0000259" key="3">
    <source>
        <dbReference type="PROSITE" id="PS50008"/>
    </source>
</evidence>
<name>A0A164MJS8_9AGAM</name>
<dbReference type="Proteomes" id="UP000076722">
    <property type="component" value="Unassembled WGS sequence"/>
</dbReference>
<dbReference type="InterPro" id="IPR000909">
    <property type="entry name" value="PLipase_C_PInositol-sp_X_dom"/>
</dbReference>
<dbReference type="GO" id="GO:0051209">
    <property type="term" value="P:release of sequestered calcium ion into cytosol"/>
    <property type="evidence" value="ECO:0007669"/>
    <property type="project" value="TreeGrafter"/>
</dbReference>
<proteinExistence type="predicted"/>
<dbReference type="SUPFAM" id="SSF51695">
    <property type="entry name" value="PLC-like phosphodiesterases"/>
    <property type="match status" value="1"/>
</dbReference>
<dbReference type="PROSITE" id="PS50008">
    <property type="entry name" value="PIPLC_Y_DOMAIN"/>
    <property type="match status" value="1"/>
</dbReference>
<comment type="catalytic activity">
    <reaction evidence="1">
        <text>a 1,2-diacyl-sn-glycero-3-phospho-(1D-myo-inositol-4,5-bisphosphate) + H2O = 1D-myo-inositol 1,4,5-trisphosphate + a 1,2-diacyl-sn-glycerol + H(+)</text>
        <dbReference type="Rhea" id="RHEA:33179"/>
        <dbReference type="ChEBI" id="CHEBI:15377"/>
        <dbReference type="ChEBI" id="CHEBI:15378"/>
        <dbReference type="ChEBI" id="CHEBI:17815"/>
        <dbReference type="ChEBI" id="CHEBI:58456"/>
        <dbReference type="ChEBI" id="CHEBI:203600"/>
        <dbReference type="EC" id="3.1.4.11"/>
    </reaction>
</comment>
<evidence type="ECO:0000256" key="2">
    <source>
        <dbReference type="SAM" id="MobiDB-lite"/>
    </source>
</evidence>
<accession>A0A164MJS8</accession>
<dbReference type="PRINTS" id="PR00390">
    <property type="entry name" value="PHPHLIPASEC"/>
</dbReference>
<dbReference type="CDD" id="cd08598">
    <property type="entry name" value="PI-PLC1c_yeast"/>
    <property type="match status" value="1"/>
</dbReference>
<dbReference type="InterPro" id="IPR017946">
    <property type="entry name" value="PLC-like_Pdiesterase_TIM-brl"/>
</dbReference>
<dbReference type="PANTHER" id="PTHR10336:SF169">
    <property type="entry name" value="PHOSPHOINOSITIDE PHOSPHOLIPASE C"/>
    <property type="match status" value="1"/>
</dbReference>
<dbReference type="InterPro" id="IPR001711">
    <property type="entry name" value="PLipase_C_Pinositol-sp_Y"/>
</dbReference>
<dbReference type="GO" id="GO:0004435">
    <property type="term" value="F:phosphatidylinositol-4,5-bisphosphate phospholipase C activity"/>
    <property type="evidence" value="ECO:0007669"/>
    <property type="project" value="UniProtKB-EC"/>
</dbReference>
<dbReference type="PANTHER" id="PTHR10336">
    <property type="entry name" value="PHOSPHOINOSITIDE-SPECIFIC PHOSPHOLIPASE C FAMILY PROTEIN"/>
    <property type="match status" value="1"/>
</dbReference>
<feature type="domain" description="PI-PLC Y-box" evidence="3">
    <location>
        <begin position="256"/>
        <end position="375"/>
    </location>
</feature>
<protein>
    <recommendedName>
        <fullName evidence="1">Phosphoinositide phospholipase C</fullName>
        <ecNumber evidence="1">3.1.4.11</ecNumber>
    </recommendedName>
</protein>
<dbReference type="Pfam" id="PF00388">
    <property type="entry name" value="PI-PLC-X"/>
    <property type="match status" value="1"/>
</dbReference>
<dbReference type="GO" id="GO:0016042">
    <property type="term" value="P:lipid catabolic process"/>
    <property type="evidence" value="ECO:0007669"/>
    <property type="project" value="UniProtKB-KW"/>
</dbReference>
<evidence type="ECO:0000313" key="4">
    <source>
        <dbReference type="EMBL" id="KZS86780.1"/>
    </source>
</evidence>
<reference evidence="4 5" key="1">
    <citation type="journal article" date="2016" name="Mol. Biol. Evol.">
        <title>Comparative Genomics of Early-Diverging Mushroom-Forming Fungi Provides Insights into the Origins of Lignocellulose Decay Capabilities.</title>
        <authorList>
            <person name="Nagy L.G."/>
            <person name="Riley R."/>
            <person name="Tritt A."/>
            <person name="Adam C."/>
            <person name="Daum C."/>
            <person name="Floudas D."/>
            <person name="Sun H."/>
            <person name="Yadav J.S."/>
            <person name="Pangilinan J."/>
            <person name="Larsson K.H."/>
            <person name="Matsuura K."/>
            <person name="Barry K."/>
            <person name="Labutti K."/>
            <person name="Kuo R."/>
            <person name="Ohm R.A."/>
            <person name="Bhattacharya S.S."/>
            <person name="Shirouzu T."/>
            <person name="Yoshinaga Y."/>
            <person name="Martin F.M."/>
            <person name="Grigoriev I.V."/>
            <person name="Hibbett D.S."/>
        </authorList>
    </citation>
    <scope>NUCLEOTIDE SEQUENCE [LARGE SCALE GENOMIC DNA]</scope>
    <source>
        <strain evidence="4 5">HHB9708</strain>
    </source>
</reference>
<dbReference type="OrthoDB" id="269822at2759"/>
<dbReference type="SMART" id="SM00148">
    <property type="entry name" value="PLCXc"/>
    <property type="match status" value="1"/>
</dbReference>
<dbReference type="InterPro" id="IPR035892">
    <property type="entry name" value="C2_domain_sf"/>
</dbReference>
<dbReference type="Pfam" id="PF00387">
    <property type="entry name" value="PI-PLC-Y"/>
    <property type="match status" value="1"/>
</dbReference>
<dbReference type="Gene3D" id="2.60.40.150">
    <property type="entry name" value="C2 domain"/>
    <property type="match status" value="1"/>
</dbReference>
<keyword evidence="5" id="KW-1185">Reference proteome</keyword>
<dbReference type="EC" id="3.1.4.11" evidence="1"/>
<dbReference type="InterPro" id="IPR001192">
    <property type="entry name" value="PI-PLC_fam"/>
</dbReference>
<dbReference type="STRING" id="1314777.A0A164MJS8"/>
<dbReference type="PROSITE" id="PS50007">
    <property type="entry name" value="PIPLC_X_DOMAIN"/>
    <property type="match status" value="1"/>
</dbReference>
<keyword evidence="1" id="KW-0443">Lipid metabolism</keyword>
<dbReference type="EMBL" id="KV419469">
    <property type="protein sequence ID" value="KZS86780.1"/>
    <property type="molecule type" value="Genomic_DNA"/>
</dbReference>
<evidence type="ECO:0000256" key="1">
    <source>
        <dbReference type="RuleBase" id="RU361133"/>
    </source>
</evidence>
<sequence>MNIVSTTDDLITTQLDSNCNVIADRSTHPTARLSDAVIRFLSEQEEDPEKIITLPLIQLPEFDGGHPLAHYHISSSHNTYLLSAQLFGTASAAAYTHVLSHHARCVEIDVWPSAKGPIVTHGYTFSKSVSFVDVCEAIGKGVDAEDWPVLVSLECHVDVQGQRMLVEIMKEVWGDKLVTEPVEKPDGDEVTPNDLKGRIVLIVEYYAPPNEDLTAEDPVSSSDGDDYSDSPEAKGFEALRLERRSKAERKTIAPELAALGVYAQSVKPKASWLTDSKFPDILHILINISEPALIRLIPHARESLIQHAKTHLRRVYPKGTRITSSNLDPLKFWRDGTQVAALNWQKYDRGMQVNEAMFSGTPGWMLKSPDMTQPDEVVGQPTSNSRRLSCHVFGISGLPSPNGALNFKVKLKANLLLSQSEQNWSSKTVHCDGVPPEGADPVWDESFEMAYDEEDLAFIRILVEHERLFESSPMAIFVGRVQHLAEGWRFARLLSIAGRHTGATLLLRFAIS</sequence>
<dbReference type="SMART" id="SM00149">
    <property type="entry name" value="PLCYc"/>
    <property type="match status" value="1"/>
</dbReference>
<dbReference type="SUPFAM" id="SSF49562">
    <property type="entry name" value="C2 domain (Calcium/lipid-binding domain, CaLB)"/>
    <property type="match status" value="1"/>
</dbReference>
<dbReference type="AlphaFoldDB" id="A0A164MJS8"/>
<keyword evidence="1" id="KW-0378">Hydrolase</keyword>
<gene>
    <name evidence="4" type="ORF">SISNIDRAFT_461529</name>
</gene>
<feature type="region of interest" description="Disordered" evidence="2">
    <location>
        <begin position="211"/>
        <end position="233"/>
    </location>
</feature>
<keyword evidence="1" id="KW-0442">Lipid degradation</keyword>
<dbReference type="GO" id="GO:0048015">
    <property type="term" value="P:phosphatidylinositol-mediated signaling"/>
    <property type="evidence" value="ECO:0007669"/>
    <property type="project" value="TreeGrafter"/>
</dbReference>
<evidence type="ECO:0000313" key="5">
    <source>
        <dbReference type="Proteomes" id="UP000076722"/>
    </source>
</evidence>